<comment type="caution">
    <text evidence="2">The sequence shown here is derived from an EMBL/GenBank/DDBJ whole genome shotgun (WGS) entry which is preliminary data.</text>
</comment>
<reference evidence="2 3" key="1">
    <citation type="submission" date="2017-11" db="EMBL/GenBank/DDBJ databases">
        <title>Draft Genome Sequence of Sporolactobacillus inulinus NBRC 111894 Isolated from Koso, a Japanese Sugar-Vegetable Fermented Beverage.</title>
        <authorList>
            <person name="Chiou T.Y."/>
            <person name="Oshima K."/>
            <person name="Suda W."/>
            <person name="Hattori M."/>
            <person name="Takahashi T."/>
        </authorList>
    </citation>
    <scope>NUCLEOTIDE SEQUENCE [LARGE SCALE GENOMIC DNA]</scope>
    <source>
        <strain evidence="2 3">NBRC111894</strain>
    </source>
</reference>
<evidence type="ECO:0000259" key="1">
    <source>
        <dbReference type="Pfam" id="PF03819"/>
    </source>
</evidence>
<accession>A0A4Y1ZFE4</accession>
<organism evidence="2 3">
    <name type="scientific">Sporolactobacillus inulinus</name>
    <dbReference type="NCBI Taxonomy" id="2078"/>
    <lineage>
        <taxon>Bacteria</taxon>
        <taxon>Bacillati</taxon>
        <taxon>Bacillota</taxon>
        <taxon>Bacilli</taxon>
        <taxon>Bacillales</taxon>
        <taxon>Sporolactobacillaceae</taxon>
        <taxon>Sporolactobacillus</taxon>
    </lineage>
</organism>
<dbReference type="PANTHER" id="PTHR42692:SF2">
    <property type="entry name" value="IG HYPOTHETICAL 16995"/>
    <property type="match status" value="1"/>
</dbReference>
<dbReference type="Gene3D" id="1.10.287.1080">
    <property type="entry name" value="MazG-like"/>
    <property type="match status" value="1"/>
</dbReference>
<dbReference type="CDD" id="cd11523">
    <property type="entry name" value="NTP-PPase"/>
    <property type="match status" value="1"/>
</dbReference>
<proteinExistence type="predicted"/>
<protein>
    <submittedName>
        <fullName evidence="2">MazG related NTP pyrophosphohydrolase</fullName>
    </submittedName>
</protein>
<dbReference type="Pfam" id="PF03819">
    <property type="entry name" value="MazG"/>
    <property type="match status" value="1"/>
</dbReference>
<evidence type="ECO:0000313" key="3">
    <source>
        <dbReference type="Proteomes" id="UP000319716"/>
    </source>
</evidence>
<dbReference type="SUPFAM" id="SSF101386">
    <property type="entry name" value="all-alpha NTP pyrophosphatases"/>
    <property type="match status" value="1"/>
</dbReference>
<dbReference type="GO" id="GO:0016787">
    <property type="term" value="F:hydrolase activity"/>
    <property type="evidence" value="ECO:0007669"/>
    <property type="project" value="UniProtKB-KW"/>
</dbReference>
<evidence type="ECO:0000313" key="2">
    <source>
        <dbReference type="EMBL" id="GAY77198.1"/>
    </source>
</evidence>
<keyword evidence="2" id="KW-0378">Hydrolase</keyword>
<feature type="domain" description="NTP pyrophosphohydrolase MazG-like" evidence="1">
    <location>
        <begin position="66"/>
        <end position="139"/>
    </location>
</feature>
<dbReference type="AlphaFoldDB" id="A0A4Y1ZFE4"/>
<dbReference type="Proteomes" id="UP000319716">
    <property type="component" value="Unassembled WGS sequence"/>
</dbReference>
<sequence length="144" mass="16734">MWKKLSTCSLIDSPKLTDNQTDHGKLERNSAAGGKNVYLKDVQDWEKRFYEKRGWKDLPPYIRVGFLMEEIGEVSRAVRASEIGRDHPDEEKMTKKEVRENLAEELGDVLSNVAILADLYGMTLEEVVQVHRKKLMKRYHETIN</sequence>
<dbReference type="EMBL" id="BEXB01000022">
    <property type="protein sequence ID" value="GAY77198.1"/>
    <property type="molecule type" value="Genomic_DNA"/>
</dbReference>
<dbReference type="PANTHER" id="PTHR42692">
    <property type="entry name" value="NUCLEOTIDE PYROPHOSPHOHYDROLASE"/>
    <property type="match status" value="1"/>
</dbReference>
<name>A0A4Y1ZFE4_9BACL</name>
<dbReference type="InterPro" id="IPR047046">
    <property type="entry name" value="YpjD/YvdC"/>
</dbReference>
<gene>
    <name evidence="2" type="ORF">NBRC111894_2752</name>
</gene>
<dbReference type="InterPro" id="IPR004518">
    <property type="entry name" value="MazG-like_dom"/>
</dbReference>